<dbReference type="Proteomes" id="UP000234275">
    <property type="component" value="Unassembled WGS sequence"/>
</dbReference>
<dbReference type="RefSeq" id="XP_024710465.1">
    <property type="nucleotide sequence ID" value="XM_024851998.1"/>
</dbReference>
<evidence type="ECO:0000256" key="2">
    <source>
        <dbReference type="ARBA" id="ARBA00004123"/>
    </source>
</evidence>
<evidence type="ECO:0000256" key="4">
    <source>
        <dbReference type="ARBA" id="ARBA00009461"/>
    </source>
</evidence>
<comment type="similarity">
    <text evidence="4">Belongs to the RTC4 family.</text>
</comment>
<feature type="compositionally biased region" description="Polar residues" evidence="8">
    <location>
        <begin position="26"/>
        <end position="35"/>
    </location>
</feature>
<feature type="compositionally biased region" description="Low complexity" evidence="8">
    <location>
        <begin position="245"/>
        <end position="260"/>
    </location>
</feature>
<dbReference type="InterPro" id="IPR028094">
    <property type="entry name" value="RTC4_C"/>
</dbReference>
<evidence type="ECO:0000313" key="10">
    <source>
        <dbReference type="EMBL" id="PLB55163.1"/>
    </source>
</evidence>
<comment type="function">
    <text evidence="1">May be involved in a process influencing telomere capping.</text>
</comment>
<protein>
    <recommendedName>
        <fullName evidence="5">Restriction of telomere capping protein 4</fullName>
    </recommendedName>
</protein>
<evidence type="ECO:0000256" key="5">
    <source>
        <dbReference type="ARBA" id="ARBA00015162"/>
    </source>
</evidence>
<evidence type="ECO:0000256" key="7">
    <source>
        <dbReference type="ARBA" id="ARBA00023242"/>
    </source>
</evidence>
<organism evidence="10 11">
    <name type="scientific">Aspergillus steynii IBT 23096</name>
    <dbReference type="NCBI Taxonomy" id="1392250"/>
    <lineage>
        <taxon>Eukaryota</taxon>
        <taxon>Fungi</taxon>
        <taxon>Dikarya</taxon>
        <taxon>Ascomycota</taxon>
        <taxon>Pezizomycotina</taxon>
        <taxon>Eurotiomycetes</taxon>
        <taxon>Eurotiomycetidae</taxon>
        <taxon>Eurotiales</taxon>
        <taxon>Aspergillaceae</taxon>
        <taxon>Aspergillus</taxon>
        <taxon>Aspergillus subgen. Circumdati</taxon>
    </lineage>
</organism>
<feature type="region of interest" description="Disordered" evidence="8">
    <location>
        <begin position="1"/>
        <end position="275"/>
    </location>
</feature>
<keyword evidence="7" id="KW-0539">Nucleus</keyword>
<evidence type="ECO:0000259" key="9">
    <source>
        <dbReference type="SMART" id="SM01312"/>
    </source>
</evidence>
<comment type="caution">
    <text evidence="10">The sequence shown here is derived from an EMBL/GenBank/DDBJ whole genome shotgun (WGS) entry which is preliminary data.</text>
</comment>
<dbReference type="GO" id="GO:0005634">
    <property type="term" value="C:nucleus"/>
    <property type="evidence" value="ECO:0007669"/>
    <property type="project" value="UniProtKB-SubCell"/>
</dbReference>
<dbReference type="GeneID" id="36559696"/>
<dbReference type="PANTHER" id="PTHR41391">
    <property type="entry name" value="RESTRICTION OF TELOMERE CAPPING PROTEIN 4"/>
    <property type="match status" value="1"/>
</dbReference>
<dbReference type="EMBL" id="MSFO01000001">
    <property type="protein sequence ID" value="PLB55163.1"/>
    <property type="molecule type" value="Genomic_DNA"/>
</dbReference>
<dbReference type="STRING" id="1392250.A0A2I2GQL6"/>
<evidence type="ECO:0000256" key="6">
    <source>
        <dbReference type="ARBA" id="ARBA00022490"/>
    </source>
</evidence>
<dbReference type="InterPro" id="IPR039024">
    <property type="entry name" value="RTC4"/>
</dbReference>
<evidence type="ECO:0000256" key="8">
    <source>
        <dbReference type="SAM" id="MobiDB-lite"/>
    </source>
</evidence>
<accession>A0A2I2GQL6</accession>
<dbReference type="OrthoDB" id="128308at2759"/>
<keyword evidence="6" id="KW-0963">Cytoplasm</keyword>
<name>A0A2I2GQL6_9EURO</name>
<sequence>MFRQPKPDSSYASNRITRRNGPKESLLSSFKGSNKNAKKDEAPPKPEPATDDEPISSSDEDTKPDPESESEDEVTPRGSGEKLEDKMAKISPKSDRKLPSPRSVKAPAKSKFGGATRKRASTGSAIQSKDDADDDLFPMWASSQPSKRRKVAGYISKGSWQSDNHIRAPGPSQASTKSETPRESARTTKSKAKQKAVTTSAKKEKAQKHEFKVPKGVDMDSPSPSSTTRSRPEFKAPPFPPDGISSSSFATSSAREPPTLDFDDDDSPLSTPLSSASSTLMQQFADLDDEMLAVKDELEESEPKEGFFCPMCKQAVDPELLIRFQAQPRQRIRDQQRFCESHKQQSAETEWQQKGYPSIDWDKFDDRIAGHFDYIDTLLVSESPSYFRNILDTVLKSGKAKNFKLTLSGDGLETISCGYYGTRGADIMLHALTTRFSRKLRRLAASDPIVKTAGVVGYTQAVLVPELAVQLVKEDLNVNDESARQILRESINLGEKFNFARDDKVLVPDEDGEEQATDAAE</sequence>
<feature type="compositionally biased region" description="Basic and acidic residues" evidence="8">
    <location>
        <begin position="201"/>
        <end position="218"/>
    </location>
</feature>
<keyword evidence="11" id="KW-1185">Reference proteome</keyword>
<comment type="subcellular location">
    <subcellularLocation>
        <location evidence="3">Cytoplasm</location>
    </subcellularLocation>
    <subcellularLocation>
        <location evidence="2">Nucleus</location>
    </subcellularLocation>
</comment>
<dbReference type="GO" id="GO:0005737">
    <property type="term" value="C:cytoplasm"/>
    <property type="evidence" value="ECO:0007669"/>
    <property type="project" value="UniProtKB-SubCell"/>
</dbReference>
<feature type="compositionally biased region" description="Basic and acidic residues" evidence="8">
    <location>
        <begin position="79"/>
        <end position="98"/>
    </location>
</feature>
<proteinExistence type="inferred from homology"/>
<dbReference type="VEuPathDB" id="FungiDB:P170DRAFT_461093"/>
<feature type="domain" description="Restriction of telomere capping protein 4 C-terminal" evidence="9">
    <location>
        <begin position="378"/>
        <end position="500"/>
    </location>
</feature>
<evidence type="ECO:0000313" key="11">
    <source>
        <dbReference type="Proteomes" id="UP000234275"/>
    </source>
</evidence>
<dbReference type="AlphaFoldDB" id="A0A2I2GQL6"/>
<gene>
    <name evidence="10" type="ORF">P170DRAFT_461093</name>
</gene>
<evidence type="ECO:0000256" key="3">
    <source>
        <dbReference type="ARBA" id="ARBA00004496"/>
    </source>
</evidence>
<dbReference type="SMART" id="SM01312">
    <property type="entry name" value="RTC4"/>
    <property type="match status" value="1"/>
</dbReference>
<evidence type="ECO:0000256" key="1">
    <source>
        <dbReference type="ARBA" id="ARBA00002738"/>
    </source>
</evidence>
<dbReference type="PANTHER" id="PTHR41391:SF1">
    <property type="entry name" value="RESTRICTION OF TELOMERE CAPPING PROTEIN 4"/>
    <property type="match status" value="1"/>
</dbReference>
<dbReference type="Pfam" id="PF14474">
    <property type="entry name" value="RTC4"/>
    <property type="match status" value="1"/>
</dbReference>
<reference evidence="10 11" key="1">
    <citation type="submission" date="2016-12" db="EMBL/GenBank/DDBJ databases">
        <title>The genomes of Aspergillus section Nigri reveals drivers in fungal speciation.</title>
        <authorList>
            <consortium name="DOE Joint Genome Institute"/>
            <person name="Vesth T.C."/>
            <person name="Nybo J."/>
            <person name="Theobald S."/>
            <person name="Brandl J."/>
            <person name="Frisvad J.C."/>
            <person name="Nielsen K.F."/>
            <person name="Lyhne E.K."/>
            <person name="Kogle M.E."/>
            <person name="Kuo A."/>
            <person name="Riley R."/>
            <person name="Clum A."/>
            <person name="Nolan M."/>
            <person name="Lipzen A."/>
            <person name="Salamov A."/>
            <person name="Henrissat B."/>
            <person name="Wiebenga A."/>
            <person name="De Vries R.P."/>
            <person name="Grigoriev I.V."/>
            <person name="Mortensen U.H."/>
            <person name="Andersen M.R."/>
            <person name="Baker S.E."/>
        </authorList>
    </citation>
    <scope>NUCLEOTIDE SEQUENCE [LARGE SCALE GENOMIC DNA]</scope>
    <source>
        <strain evidence="10 11">IBT 23096</strain>
    </source>
</reference>